<evidence type="ECO:0000313" key="7">
    <source>
        <dbReference type="EMBL" id="MDT0338610.1"/>
    </source>
</evidence>
<evidence type="ECO:0000256" key="5">
    <source>
        <dbReference type="ARBA" id="ARBA00023014"/>
    </source>
</evidence>
<dbReference type="InterPro" id="IPR007197">
    <property type="entry name" value="rSAM"/>
</dbReference>
<dbReference type="RefSeq" id="WP_310838038.1">
    <property type="nucleotide sequence ID" value="NZ_JAVLSM010000010.1"/>
</dbReference>
<keyword evidence="2" id="KW-0949">S-adenosyl-L-methionine</keyword>
<dbReference type="SFLD" id="SFLDG01103">
    <property type="entry name" value="Uncharacterised_Radical_SAM_Su"/>
    <property type="match status" value="1"/>
</dbReference>
<feature type="domain" description="Radical SAM core" evidence="6">
    <location>
        <begin position="118"/>
        <end position="339"/>
    </location>
</feature>
<dbReference type="SFLD" id="SFLDG01067">
    <property type="entry name" value="SPASM/twitch_domain_containing"/>
    <property type="match status" value="1"/>
</dbReference>
<dbReference type="InterPro" id="IPR013785">
    <property type="entry name" value="Aldolase_TIM"/>
</dbReference>
<sequence length="407" mass="45901">MLKLRGKVDVVNATRNNPSLTNITRNPELPTPLRKKMALLLKGMDLDRLTPEFVRQLRVDTRFAALLFCGSETELAAVEQVARELHDVYLLPEDYAYLEEGDIVRLNPVAESISSVFRKAAPSNTILLTERCNHLCLMCSQPPKSADDSWLLDEALELVRMIPWDTKNIGFSGGEPTLYGERFIELVEATKLALPHTSLDILSNGRSFKNEAFAAKLGRVKHPAMQLGIPVYSDDPVRHDYVVQAQGAFDETIQGILNLKRHGVRVEIRVVVHQQTLPRLVQTCEFITRNLLFADHVALMGLEITGFTRANLDILWADPQSYRDTLSEAIGVLRAHGMNCSVYNHQLCLVNKDIEPVYRKSISDWKNEYLPQCEGCARKSDCGGFFSTQVMFKHSEHVRPFKTLALA</sequence>
<dbReference type="Pfam" id="PF04055">
    <property type="entry name" value="Radical_SAM"/>
    <property type="match status" value="1"/>
</dbReference>
<accession>A0AAE4GCD6</accession>
<gene>
    <name evidence="7" type="primary">hxsC</name>
    <name evidence="7" type="ORF">RJN63_17350</name>
</gene>
<name>A0AAE4GCD6_9BURK</name>
<dbReference type="SUPFAM" id="SSF102114">
    <property type="entry name" value="Radical SAM enzymes"/>
    <property type="match status" value="1"/>
</dbReference>
<keyword evidence="5" id="KW-0411">Iron-sulfur</keyword>
<dbReference type="SFLD" id="SFLDS00029">
    <property type="entry name" value="Radical_SAM"/>
    <property type="match status" value="1"/>
</dbReference>
<keyword evidence="4" id="KW-0408">Iron</keyword>
<dbReference type="InterPro" id="IPR050377">
    <property type="entry name" value="Radical_SAM_PqqE_MftC-like"/>
</dbReference>
<comment type="caution">
    <text evidence="7">The sequence shown here is derived from an EMBL/GenBank/DDBJ whole genome shotgun (WGS) entry which is preliminary data.</text>
</comment>
<dbReference type="GO" id="GO:0003824">
    <property type="term" value="F:catalytic activity"/>
    <property type="evidence" value="ECO:0007669"/>
    <property type="project" value="InterPro"/>
</dbReference>
<dbReference type="NCBIfam" id="TIGR03977">
    <property type="entry name" value="rSAM_pair_HxsC"/>
    <property type="match status" value="1"/>
</dbReference>
<dbReference type="PANTHER" id="PTHR11228:SF7">
    <property type="entry name" value="PQQA PEPTIDE CYCLASE"/>
    <property type="match status" value="1"/>
</dbReference>
<keyword evidence="3" id="KW-0479">Metal-binding</keyword>
<dbReference type="GO" id="GO:0046872">
    <property type="term" value="F:metal ion binding"/>
    <property type="evidence" value="ECO:0007669"/>
    <property type="project" value="UniProtKB-KW"/>
</dbReference>
<dbReference type="AlphaFoldDB" id="A0AAE4GCD6"/>
<evidence type="ECO:0000256" key="2">
    <source>
        <dbReference type="ARBA" id="ARBA00022691"/>
    </source>
</evidence>
<dbReference type="CDD" id="cd01335">
    <property type="entry name" value="Radical_SAM"/>
    <property type="match status" value="1"/>
</dbReference>
<dbReference type="PROSITE" id="PS51918">
    <property type="entry name" value="RADICAL_SAM"/>
    <property type="match status" value="1"/>
</dbReference>
<dbReference type="EMBL" id="JAVRAA010000009">
    <property type="protein sequence ID" value="MDT0338610.1"/>
    <property type="molecule type" value="Genomic_DNA"/>
</dbReference>
<dbReference type="Gene3D" id="3.20.20.70">
    <property type="entry name" value="Aldolase class I"/>
    <property type="match status" value="1"/>
</dbReference>
<dbReference type="PANTHER" id="PTHR11228">
    <property type="entry name" value="RADICAL SAM DOMAIN PROTEIN"/>
    <property type="match status" value="1"/>
</dbReference>
<dbReference type="InterPro" id="IPR024032">
    <property type="entry name" value="rSAM_paired_HxsC"/>
</dbReference>
<evidence type="ECO:0000259" key="6">
    <source>
        <dbReference type="PROSITE" id="PS51918"/>
    </source>
</evidence>
<organism evidence="7">
    <name type="scientific">Herbaspirillum huttiense subsp. nephrolepidis</name>
    <dbReference type="NCBI Taxonomy" id="3075126"/>
    <lineage>
        <taxon>Bacteria</taxon>
        <taxon>Pseudomonadati</taxon>
        <taxon>Pseudomonadota</taxon>
        <taxon>Betaproteobacteria</taxon>
        <taxon>Burkholderiales</taxon>
        <taxon>Oxalobacteraceae</taxon>
        <taxon>Herbaspirillum</taxon>
    </lineage>
</organism>
<dbReference type="GO" id="GO:0051536">
    <property type="term" value="F:iron-sulfur cluster binding"/>
    <property type="evidence" value="ECO:0007669"/>
    <property type="project" value="UniProtKB-KW"/>
</dbReference>
<dbReference type="InterPro" id="IPR058240">
    <property type="entry name" value="rSAM_sf"/>
</dbReference>
<evidence type="ECO:0000256" key="1">
    <source>
        <dbReference type="ARBA" id="ARBA00001966"/>
    </source>
</evidence>
<evidence type="ECO:0000256" key="3">
    <source>
        <dbReference type="ARBA" id="ARBA00022723"/>
    </source>
</evidence>
<protein>
    <submittedName>
        <fullName evidence="7">His-Xaa-Ser system radical SAM maturase HxsC</fullName>
    </submittedName>
</protein>
<evidence type="ECO:0000256" key="4">
    <source>
        <dbReference type="ARBA" id="ARBA00023004"/>
    </source>
</evidence>
<proteinExistence type="predicted"/>
<dbReference type="GO" id="GO:0006783">
    <property type="term" value="P:heme biosynthetic process"/>
    <property type="evidence" value="ECO:0007669"/>
    <property type="project" value="TreeGrafter"/>
</dbReference>
<comment type="cofactor">
    <cofactor evidence="1">
        <name>[4Fe-4S] cluster</name>
        <dbReference type="ChEBI" id="CHEBI:49883"/>
    </cofactor>
</comment>
<reference evidence="7" key="1">
    <citation type="submission" date="2023-02" db="EMBL/GenBank/DDBJ databases">
        <title>Description of Herbaspirillum huttiense subsp. nephrolepsisexaltata and Herbaspirillum huttiense subsp. lycopersicon.</title>
        <authorList>
            <person name="Poudel M."/>
            <person name="Sharma A."/>
            <person name="Goss E."/>
            <person name="Tapia J.H."/>
            <person name="Harmon C.M."/>
            <person name="Jones J.B."/>
        </authorList>
    </citation>
    <scope>NUCLEOTIDE SEQUENCE</scope>
    <source>
        <strain evidence="7">NC40101</strain>
    </source>
</reference>